<dbReference type="RefSeq" id="WP_179907823.1">
    <property type="nucleotide sequence ID" value="NZ_CP058910.1"/>
</dbReference>
<reference evidence="3 4" key="1">
    <citation type="submission" date="2020-07" db="EMBL/GenBank/DDBJ databases">
        <title>Halosimplex pelagicum sp. nov. and Halosimplex rubrum sp. nov., isolated from salted brown alga Laminaria, and emended description of the genus Halosimplex.</title>
        <authorList>
            <person name="Cui H."/>
        </authorList>
    </citation>
    <scope>NUCLEOTIDE SEQUENCE [LARGE SCALE GENOMIC DNA]</scope>
    <source>
        <strain evidence="3 4">R27</strain>
    </source>
</reference>
<evidence type="ECO:0000256" key="1">
    <source>
        <dbReference type="ARBA" id="ARBA00008779"/>
    </source>
</evidence>
<keyword evidence="3" id="KW-0378">Hydrolase</keyword>
<accession>A0A7D5PAU9</accession>
<evidence type="ECO:0000313" key="3">
    <source>
        <dbReference type="EMBL" id="QLH77899.1"/>
    </source>
</evidence>
<dbReference type="EMBL" id="CP058910">
    <property type="protein sequence ID" value="QLH77899.1"/>
    <property type="molecule type" value="Genomic_DNA"/>
</dbReference>
<name>A0A7D5PAU9_9EURY</name>
<protein>
    <submittedName>
        <fullName evidence="3">Sulfatase-like hydrolase/transferase</fullName>
    </submittedName>
</protein>
<proteinExistence type="inferred from homology"/>
<keyword evidence="3" id="KW-0808">Transferase</keyword>
<gene>
    <name evidence="3" type="ORF">HZS55_11585</name>
</gene>
<dbReference type="Proteomes" id="UP000509667">
    <property type="component" value="Chromosome"/>
</dbReference>
<dbReference type="GO" id="GO:0016740">
    <property type="term" value="F:transferase activity"/>
    <property type="evidence" value="ECO:0007669"/>
    <property type="project" value="UniProtKB-KW"/>
</dbReference>
<dbReference type="AlphaFoldDB" id="A0A7D5PAU9"/>
<comment type="similarity">
    <text evidence="1">Belongs to the sulfatase family.</text>
</comment>
<dbReference type="Gene3D" id="3.40.720.10">
    <property type="entry name" value="Alkaline Phosphatase, subunit A"/>
    <property type="match status" value="2"/>
</dbReference>
<dbReference type="PANTHER" id="PTHR42693">
    <property type="entry name" value="ARYLSULFATASE FAMILY MEMBER"/>
    <property type="match status" value="1"/>
</dbReference>
<dbReference type="KEGG" id="hrr:HZS55_11585"/>
<dbReference type="GO" id="GO:0004065">
    <property type="term" value="F:arylsulfatase activity"/>
    <property type="evidence" value="ECO:0007669"/>
    <property type="project" value="TreeGrafter"/>
</dbReference>
<dbReference type="InterPro" id="IPR050738">
    <property type="entry name" value="Sulfatase"/>
</dbReference>
<dbReference type="SUPFAM" id="SSF53649">
    <property type="entry name" value="Alkaline phosphatase-like"/>
    <property type="match status" value="1"/>
</dbReference>
<dbReference type="GeneID" id="56078514"/>
<organism evidence="3 4">
    <name type="scientific">Halosimplex rubrum</name>
    <dbReference type="NCBI Taxonomy" id="869889"/>
    <lineage>
        <taxon>Archaea</taxon>
        <taxon>Methanobacteriati</taxon>
        <taxon>Methanobacteriota</taxon>
        <taxon>Stenosarchaea group</taxon>
        <taxon>Halobacteria</taxon>
        <taxon>Halobacteriales</taxon>
        <taxon>Haloarculaceae</taxon>
        <taxon>Halosimplex</taxon>
    </lineage>
</organism>
<dbReference type="OrthoDB" id="3164at2157"/>
<dbReference type="InterPro" id="IPR000917">
    <property type="entry name" value="Sulfatase_N"/>
</dbReference>
<feature type="domain" description="Sulfatase N-terminal" evidence="2">
    <location>
        <begin position="6"/>
        <end position="320"/>
    </location>
</feature>
<sequence length="438" mass="49213">MDRARPNVLFVCVDALRSDFAFGDYGADKPLFEFLEREGTAFDTMVAAASSTTPCVASYMTGTYPPDHGVLSLRDFSLADDATTLAEAFGAAGYDTSASVTGPITEDTDLDAGFDRYDYRERDTTVYTDWFDEYRAELDEAEGPWFNYLHLWEAHVHKDLPPDADDEEIDYDAAVRGVFEKLQRLLEVVDLSETIVAVTGDHGEAFRDGTWRHRASIIGFNQVPIPFTDKRTRNVRSDVYDQYLRPRGIETEEWYNSLRRASATEFPNAFHRIGHGYHVYDFLTRVPFAVAGPGVPSGGRVTDQVRSVDVFPTLLDAAGVDRPDEVSGQDVLSGAIDHRPAHVRAVGASGERERWLDGVRYEGWKYVQGRDRELCQLFDLESDPKELENVADDNPAVVERLRGIVDEHVARERQLETASVSEGAEQRMTSRLEDLGYL</sequence>
<keyword evidence="4" id="KW-1185">Reference proteome</keyword>
<dbReference type="Pfam" id="PF00884">
    <property type="entry name" value="Sulfatase"/>
    <property type="match status" value="1"/>
</dbReference>
<evidence type="ECO:0000313" key="4">
    <source>
        <dbReference type="Proteomes" id="UP000509667"/>
    </source>
</evidence>
<dbReference type="PANTHER" id="PTHR42693:SF33">
    <property type="entry name" value="ARYLSULFATASE"/>
    <property type="match status" value="1"/>
</dbReference>
<evidence type="ECO:0000259" key="2">
    <source>
        <dbReference type="Pfam" id="PF00884"/>
    </source>
</evidence>
<dbReference type="InterPro" id="IPR017850">
    <property type="entry name" value="Alkaline_phosphatase_core_sf"/>
</dbReference>